<proteinExistence type="predicted"/>
<gene>
    <name evidence="3" type="ORF">ACFP3R_20210</name>
</gene>
<evidence type="ECO:0000256" key="2">
    <source>
        <dbReference type="SAM" id="Phobius"/>
    </source>
</evidence>
<dbReference type="RefSeq" id="WP_380637857.1">
    <property type="nucleotide sequence ID" value="NZ_JBHSQO010000019.1"/>
</dbReference>
<feature type="region of interest" description="Disordered" evidence="1">
    <location>
        <begin position="60"/>
        <end position="120"/>
    </location>
</feature>
<organism evidence="3 4">
    <name type="scientific">Saccharothrix lopnurensis</name>
    <dbReference type="NCBI Taxonomy" id="1670621"/>
    <lineage>
        <taxon>Bacteria</taxon>
        <taxon>Bacillati</taxon>
        <taxon>Actinomycetota</taxon>
        <taxon>Actinomycetes</taxon>
        <taxon>Pseudonocardiales</taxon>
        <taxon>Pseudonocardiaceae</taxon>
        <taxon>Saccharothrix</taxon>
    </lineage>
</organism>
<protein>
    <recommendedName>
        <fullName evidence="5">Integral membrane protein</fullName>
    </recommendedName>
</protein>
<feature type="compositionally biased region" description="Gly residues" evidence="1">
    <location>
        <begin position="81"/>
        <end position="109"/>
    </location>
</feature>
<evidence type="ECO:0000256" key="1">
    <source>
        <dbReference type="SAM" id="MobiDB-lite"/>
    </source>
</evidence>
<evidence type="ECO:0000313" key="4">
    <source>
        <dbReference type="Proteomes" id="UP001596220"/>
    </source>
</evidence>
<accession>A0ABW1P9X4</accession>
<dbReference type="EMBL" id="JBHSQO010000019">
    <property type="protein sequence ID" value="MFC6091602.1"/>
    <property type="molecule type" value="Genomic_DNA"/>
</dbReference>
<keyword evidence="2" id="KW-1133">Transmembrane helix</keyword>
<comment type="caution">
    <text evidence="3">The sequence shown here is derived from an EMBL/GenBank/DDBJ whole genome shotgun (WGS) entry which is preliminary data.</text>
</comment>
<keyword evidence="2" id="KW-0472">Membrane</keyword>
<dbReference type="Proteomes" id="UP001596220">
    <property type="component" value="Unassembled WGS sequence"/>
</dbReference>
<keyword evidence="4" id="KW-1185">Reference proteome</keyword>
<feature type="transmembrane region" description="Helical" evidence="2">
    <location>
        <begin position="33"/>
        <end position="54"/>
    </location>
</feature>
<reference evidence="4" key="1">
    <citation type="journal article" date="2019" name="Int. J. Syst. Evol. Microbiol.">
        <title>The Global Catalogue of Microorganisms (GCM) 10K type strain sequencing project: providing services to taxonomists for standard genome sequencing and annotation.</title>
        <authorList>
            <consortium name="The Broad Institute Genomics Platform"/>
            <consortium name="The Broad Institute Genome Sequencing Center for Infectious Disease"/>
            <person name="Wu L."/>
            <person name="Ma J."/>
        </authorList>
    </citation>
    <scope>NUCLEOTIDE SEQUENCE [LARGE SCALE GENOMIC DNA]</scope>
    <source>
        <strain evidence="4">CGMCC 4.7246</strain>
    </source>
</reference>
<keyword evidence="2" id="KW-0812">Transmembrane</keyword>
<name>A0ABW1P9X4_9PSEU</name>
<feature type="compositionally biased region" description="Pro residues" evidence="1">
    <location>
        <begin position="111"/>
        <end position="120"/>
    </location>
</feature>
<feature type="compositionally biased region" description="Low complexity" evidence="1">
    <location>
        <begin position="69"/>
        <end position="80"/>
    </location>
</feature>
<evidence type="ECO:0008006" key="5">
    <source>
        <dbReference type="Google" id="ProtNLM"/>
    </source>
</evidence>
<sequence>MAVLGGVVWALLRFGVPVVLTEEEHPARPVVEALSWFAGIAGLLVAVAALVVAVRQRSRDNIEVGDEPSSASSAARTQTATGGGVVFTGDVTGGSGSGATTGVHIGGVEGPPDPPAPARP</sequence>
<evidence type="ECO:0000313" key="3">
    <source>
        <dbReference type="EMBL" id="MFC6091602.1"/>
    </source>
</evidence>